<sequence length="188" mass="21937">MKTTIAAIQQIYTLGEPALNRFTGLLTRMEQTRASLLIEAGKVEQYLYFIETGLARAYVNGENQQINIWFGKEGDVMLSFNSYIYRKPGYENIELLEDAVLYRLNHHQLQNLYRNDLEIANWGRKFAEKELVKTEERFICRQFKTAKERYLELIADTPELLRRMPLGHIASYLGVSPVTVSRIRAEVR</sequence>
<proteinExistence type="predicted"/>
<comment type="caution">
    <text evidence="2">The sequence shown here is derived from an EMBL/GenBank/DDBJ whole genome shotgun (WGS) entry which is preliminary data.</text>
</comment>
<organism evidence="2 3">
    <name type="scientific">Pedobacter yulinensis</name>
    <dbReference type="NCBI Taxonomy" id="2126353"/>
    <lineage>
        <taxon>Bacteria</taxon>
        <taxon>Pseudomonadati</taxon>
        <taxon>Bacteroidota</taxon>
        <taxon>Sphingobacteriia</taxon>
        <taxon>Sphingobacteriales</taxon>
        <taxon>Sphingobacteriaceae</taxon>
        <taxon>Pedobacter</taxon>
    </lineage>
</organism>
<dbReference type="EMBL" id="PYLS01000001">
    <property type="protein sequence ID" value="PST85310.1"/>
    <property type="molecule type" value="Genomic_DNA"/>
</dbReference>
<evidence type="ECO:0000259" key="1">
    <source>
        <dbReference type="Pfam" id="PF00027"/>
    </source>
</evidence>
<dbReference type="Pfam" id="PF00027">
    <property type="entry name" value="cNMP_binding"/>
    <property type="match status" value="1"/>
</dbReference>
<dbReference type="Gene3D" id="2.60.120.10">
    <property type="entry name" value="Jelly Rolls"/>
    <property type="match status" value="1"/>
</dbReference>
<reference evidence="2 3" key="1">
    <citation type="submission" date="2018-03" db="EMBL/GenBank/DDBJ databases">
        <authorList>
            <person name="Keele B.F."/>
        </authorList>
    </citation>
    <scope>NUCLEOTIDE SEQUENCE [LARGE SCALE GENOMIC DNA]</scope>
    <source>
        <strain evidence="2 3">YL28-9</strain>
    </source>
</reference>
<keyword evidence="3" id="KW-1185">Reference proteome</keyword>
<dbReference type="InterPro" id="IPR014710">
    <property type="entry name" value="RmlC-like_jellyroll"/>
</dbReference>
<evidence type="ECO:0000313" key="2">
    <source>
        <dbReference type="EMBL" id="PST85310.1"/>
    </source>
</evidence>
<gene>
    <name evidence="2" type="ORF">C7T94_03240</name>
</gene>
<evidence type="ECO:0000313" key="3">
    <source>
        <dbReference type="Proteomes" id="UP000240912"/>
    </source>
</evidence>
<feature type="domain" description="Cyclic nucleotide-binding" evidence="1">
    <location>
        <begin position="35"/>
        <end position="116"/>
    </location>
</feature>
<dbReference type="AlphaFoldDB" id="A0A2T3HS67"/>
<dbReference type="SUPFAM" id="SSF51206">
    <property type="entry name" value="cAMP-binding domain-like"/>
    <property type="match status" value="1"/>
</dbReference>
<dbReference type="Proteomes" id="UP000240912">
    <property type="component" value="Unassembled WGS sequence"/>
</dbReference>
<accession>A0A2T3HS67</accession>
<dbReference type="InterPro" id="IPR018490">
    <property type="entry name" value="cNMP-bd_dom_sf"/>
</dbReference>
<protein>
    <submittedName>
        <fullName evidence="2">Crp/Fnr family transcriptional regulator</fullName>
    </submittedName>
</protein>
<name>A0A2T3HS67_9SPHI</name>
<dbReference type="InterPro" id="IPR000595">
    <property type="entry name" value="cNMP-bd_dom"/>
</dbReference>